<dbReference type="InterPro" id="IPR006158">
    <property type="entry name" value="Cobalamin-bd"/>
</dbReference>
<evidence type="ECO:0000313" key="2">
    <source>
        <dbReference type="EMBL" id="EIC19855.1"/>
    </source>
</evidence>
<dbReference type="InterPro" id="IPR003759">
    <property type="entry name" value="Cbl-bd_cap"/>
</dbReference>
<sequence>MSSLPIGIVIPRLKTSQDLAAHTRCLSLQSAQDLGAHAHWVTDAEGDADTLLNQQEYAAYLDALLAGDYAACAQRVQGLIDRNVDLKALYVQVFERSLYDVGKRWERNEISVATEHLATSITESLLTLGYPRLFGGTHKPFSAVVSCVANEFHQLGGQMVADTLELNGWHGYFLGPNVPLKDLLGFVEDKQPDILALSISVFFNMPALTEALEAICARFPALPTFIGGQAFAWGGSDRVNSFPNAQVILSLADFESRLREIERKGCAG</sequence>
<dbReference type="Pfam" id="PF02310">
    <property type="entry name" value="B12-binding"/>
    <property type="match status" value="1"/>
</dbReference>
<dbReference type="AlphaFoldDB" id="H8Z7D9"/>
<dbReference type="CDD" id="cd02065">
    <property type="entry name" value="B12-binding_like"/>
    <property type="match status" value="1"/>
</dbReference>
<organism evidence="2 3">
    <name type="scientific">Thiorhodovibrio frisius</name>
    <dbReference type="NCBI Taxonomy" id="631362"/>
    <lineage>
        <taxon>Bacteria</taxon>
        <taxon>Pseudomonadati</taxon>
        <taxon>Pseudomonadota</taxon>
        <taxon>Gammaproteobacteria</taxon>
        <taxon>Chromatiales</taxon>
        <taxon>Chromatiaceae</taxon>
        <taxon>Thiorhodovibrio</taxon>
    </lineage>
</organism>
<dbReference type="Pfam" id="PF02607">
    <property type="entry name" value="B12-binding_2"/>
    <property type="match status" value="1"/>
</dbReference>
<dbReference type="eggNOG" id="COG5012">
    <property type="taxonomic scope" value="Bacteria"/>
</dbReference>
<feature type="domain" description="B12-binding" evidence="1">
    <location>
        <begin position="140"/>
        <end position="262"/>
    </location>
</feature>
<reference evidence="3" key="1">
    <citation type="submission" date="2011-06" db="EMBL/GenBank/DDBJ databases">
        <authorList>
            <consortium name="US DOE Joint Genome Institute (JGI-PGF)"/>
            <person name="Lucas S."/>
            <person name="Han J."/>
            <person name="Lapidus A."/>
            <person name="Cheng J.-F."/>
            <person name="Goodwin L."/>
            <person name="Pitluck S."/>
            <person name="Peters L."/>
            <person name="Land M.L."/>
            <person name="Hauser L."/>
            <person name="Vogl K."/>
            <person name="Liu Z."/>
            <person name="Overmann J."/>
            <person name="Frigaard N.-U."/>
            <person name="Bryant D.A."/>
            <person name="Woyke T.J."/>
        </authorList>
    </citation>
    <scope>NUCLEOTIDE SEQUENCE [LARGE SCALE GENOMIC DNA]</scope>
    <source>
        <strain evidence="3">970</strain>
    </source>
</reference>
<dbReference type="EMBL" id="JH603170">
    <property type="protein sequence ID" value="EIC19855.1"/>
    <property type="molecule type" value="Genomic_DNA"/>
</dbReference>
<dbReference type="SUPFAM" id="SSF52242">
    <property type="entry name" value="Cobalamin (vitamin B12)-binding domain"/>
    <property type="match status" value="1"/>
</dbReference>
<protein>
    <submittedName>
        <fullName evidence="2">Putative cobalamin binding protein</fullName>
    </submittedName>
</protein>
<dbReference type="Gene3D" id="3.40.50.280">
    <property type="entry name" value="Cobalamin-binding domain"/>
    <property type="match status" value="1"/>
</dbReference>
<keyword evidence="3" id="KW-1185">Reference proteome</keyword>
<reference evidence="2 3" key="2">
    <citation type="submission" date="2011-11" db="EMBL/GenBank/DDBJ databases">
        <authorList>
            <consortium name="US DOE Joint Genome Institute"/>
            <person name="Lucas S."/>
            <person name="Han J."/>
            <person name="Lapidus A."/>
            <person name="Cheng J.-F."/>
            <person name="Goodwin L."/>
            <person name="Pitluck S."/>
            <person name="Peters L."/>
            <person name="Ovchinnikova G."/>
            <person name="Zhang X."/>
            <person name="Detter J.C."/>
            <person name="Han C."/>
            <person name="Tapia R."/>
            <person name="Land M."/>
            <person name="Hauser L."/>
            <person name="Kyrpides N."/>
            <person name="Ivanova N."/>
            <person name="Pagani I."/>
            <person name="Vogl K."/>
            <person name="Liu Z."/>
            <person name="Overmann J."/>
            <person name="Frigaard N.-U."/>
            <person name="Bryant D."/>
            <person name="Woyke T."/>
        </authorList>
    </citation>
    <scope>NUCLEOTIDE SEQUENCE [LARGE SCALE GENOMIC DNA]</scope>
    <source>
        <strain evidence="2 3">970</strain>
    </source>
</reference>
<dbReference type="PROSITE" id="PS51332">
    <property type="entry name" value="B12_BINDING"/>
    <property type="match status" value="1"/>
</dbReference>
<gene>
    <name evidence="2" type="ORF">Thi970DRAFT_03460</name>
</gene>
<accession>H8Z7D9</accession>
<dbReference type="OrthoDB" id="5756833at2"/>
<evidence type="ECO:0000313" key="3">
    <source>
        <dbReference type="Proteomes" id="UP000002964"/>
    </source>
</evidence>
<dbReference type="InterPro" id="IPR036594">
    <property type="entry name" value="Meth_synthase_dom"/>
</dbReference>
<name>H8Z7D9_9GAMM</name>
<dbReference type="STRING" id="631362.Thi970DRAFT_03460"/>
<dbReference type="GO" id="GO:0046872">
    <property type="term" value="F:metal ion binding"/>
    <property type="evidence" value="ECO:0007669"/>
    <property type="project" value="InterPro"/>
</dbReference>
<proteinExistence type="predicted"/>
<dbReference type="Proteomes" id="UP000002964">
    <property type="component" value="Unassembled WGS sequence"/>
</dbReference>
<dbReference type="HOGENOM" id="CLU_064060_1_0_6"/>
<evidence type="ECO:0000259" key="1">
    <source>
        <dbReference type="PROSITE" id="PS51332"/>
    </source>
</evidence>
<dbReference type="GO" id="GO:0031419">
    <property type="term" value="F:cobalamin binding"/>
    <property type="evidence" value="ECO:0007669"/>
    <property type="project" value="InterPro"/>
</dbReference>
<dbReference type="Gene3D" id="1.10.1240.10">
    <property type="entry name" value="Methionine synthase domain"/>
    <property type="match status" value="1"/>
</dbReference>
<dbReference type="InterPro" id="IPR036724">
    <property type="entry name" value="Cobalamin-bd_sf"/>
</dbReference>